<evidence type="ECO:0000259" key="11">
    <source>
        <dbReference type="PROSITE" id="PS51364"/>
    </source>
</evidence>
<evidence type="ECO:0000256" key="6">
    <source>
        <dbReference type="ARBA" id="ARBA00022737"/>
    </source>
</evidence>
<organism evidence="12 13">
    <name type="scientific">Callipepla squamata</name>
    <name type="common">Scaled quail</name>
    <dbReference type="NCBI Taxonomy" id="9009"/>
    <lineage>
        <taxon>Eukaryota</taxon>
        <taxon>Metazoa</taxon>
        <taxon>Chordata</taxon>
        <taxon>Craniata</taxon>
        <taxon>Vertebrata</taxon>
        <taxon>Euteleostomi</taxon>
        <taxon>Archelosauria</taxon>
        <taxon>Archosauria</taxon>
        <taxon>Dinosauria</taxon>
        <taxon>Saurischia</taxon>
        <taxon>Theropoda</taxon>
        <taxon>Coelurosauria</taxon>
        <taxon>Aves</taxon>
        <taxon>Neognathae</taxon>
        <taxon>Galloanserae</taxon>
        <taxon>Galliformes</taxon>
        <taxon>Odontophoridae</taxon>
        <taxon>Callipepla</taxon>
    </lineage>
</organism>
<sequence>MHFHQVTSNVKEYFPIPNLAAFKEICPGGMGYTVSGPHRNKLYHHPAVRVQPPVIGKTPITQPVAKGTSPPPLPAKEEPVEALTFSQKSEPDMAVQEDHKRPLQIENVTDRNESLVFAENKSSYKKSTSVRLILISVEQDTALICLWDTLASATTDTDLMMSRQNALIFISFIDINECNQTPHLCSLGRCENTEGSFLCICQAGFMASEDGTDCVDFDECSRPHTCGEGFCINTVGSYRCEYCDSGYQMNRRGECEDINECQYGNLCANGRCENIEGSFRCICGQGFKLSASEDQCEDIDECQHRSLCVNGRCRNTEGSFRCVCSQGYALSASGDQCEDIDECLQDSDICLGGNCMNTDGSYKCSCLDGFQQIANRGCQDINECERSDLCSPHGECLNTDGSYQCICEQGFSVSADGRTCEDIDECVNGTVCGSHGFCENMDGSYRCLCYQGYQDSQDGQGCTDVNECEMLSGVCGEALCENVDGSFLCLCSDENQEYDPMTGQCRFRTSPELPIEPDQQEDGKKECYYNLNDANFCDNVLASNVTKQECCCTLGAGWGDNCEIFPCPVFGTAEFTDLCPEGKGFIPSGESSYGLLAENYKDADECQLFGQEICKNGFCLNTQPGYECYCKQGTYYDPIKLQCFEQTEETEVYQDLCWQHLSDDFVCSRPLVGKQTTYTECCCLYGEAWGMQCALCPMKESGKENSISTFPFVERILT</sequence>
<feature type="domain" description="EGF-like" evidence="10">
    <location>
        <begin position="174"/>
        <end position="215"/>
    </location>
</feature>
<evidence type="ECO:0000256" key="3">
    <source>
        <dbReference type="ARBA" id="ARBA00022530"/>
    </source>
</evidence>
<gene>
    <name evidence="12" type="ORF">ASZ78_005062</name>
</gene>
<dbReference type="AlphaFoldDB" id="A0A226NCX0"/>
<dbReference type="Pfam" id="PF12662">
    <property type="entry name" value="cEGF"/>
    <property type="match status" value="2"/>
</dbReference>
<dbReference type="STRING" id="9009.A0A226NCX0"/>
<dbReference type="InterPro" id="IPR052080">
    <property type="entry name" value="vWF_C/EGF_Fibrillin"/>
</dbReference>
<keyword evidence="3" id="KW-0272">Extracellular matrix</keyword>
<dbReference type="PROSITE" id="PS01186">
    <property type="entry name" value="EGF_2"/>
    <property type="match status" value="6"/>
</dbReference>
<dbReference type="Pfam" id="PF07645">
    <property type="entry name" value="EGF_CA"/>
    <property type="match status" value="6"/>
</dbReference>
<dbReference type="PROSITE" id="PS50026">
    <property type="entry name" value="EGF_3"/>
    <property type="match status" value="6"/>
</dbReference>
<dbReference type="Pfam" id="PF00683">
    <property type="entry name" value="TB"/>
    <property type="match status" value="2"/>
</dbReference>
<dbReference type="PANTHER" id="PTHR47333">
    <property type="entry name" value="VON WILLEBRAND FACTOR C AND EGF DOMAIN-CONTAINING PROTEIN"/>
    <property type="match status" value="1"/>
</dbReference>
<dbReference type="SMART" id="SM00181">
    <property type="entry name" value="EGF"/>
    <property type="match status" value="9"/>
</dbReference>
<evidence type="ECO:0008006" key="14">
    <source>
        <dbReference type="Google" id="ProtNLM"/>
    </source>
</evidence>
<dbReference type="FunFam" id="2.10.25.10:FF:000019">
    <property type="entry name" value="latent-transforming growth factor beta-binding protein 1 isoform X2"/>
    <property type="match status" value="3"/>
</dbReference>
<dbReference type="SUPFAM" id="SSF57184">
    <property type="entry name" value="Growth factor receptor domain"/>
    <property type="match status" value="2"/>
</dbReference>
<dbReference type="PROSITE" id="PS51364">
    <property type="entry name" value="TB"/>
    <property type="match status" value="2"/>
</dbReference>
<dbReference type="InterPro" id="IPR017878">
    <property type="entry name" value="TB_dom"/>
</dbReference>
<dbReference type="FunFam" id="2.10.25.10:FF:000077">
    <property type="entry name" value="Latent-transforming growth factor beta-binding protein 3 isoform 1"/>
    <property type="match status" value="1"/>
</dbReference>
<evidence type="ECO:0000256" key="8">
    <source>
        <dbReference type="ARBA" id="ARBA00023180"/>
    </source>
</evidence>
<dbReference type="FunFam" id="2.10.25.10:FF:000024">
    <property type="entry name" value="Putative latent-transforming growth factor beta-binding protein 2"/>
    <property type="match status" value="1"/>
</dbReference>
<dbReference type="SUPFAM" id="SSF57196">
    <property type="entry name" value="EGF/Laminin"/>
    <property type="match status" value="2"/>
</dbReference>
<dbReference type="InterPro" id="IPR001881">
    <property type="entry name" value="EGF-like_Ca-bd_dom"/>
</dbReference>
<keyword evidence="13" id="KW-1185">Reference proteome</keyword>
<feature type="domain" description="EGF-like" evidence="10">
    <location>
        <begin position="339"/>
        <end position="379"/>
    </location>
</feature>
<dbReference type="EMBL" id="MCFN01000094">
    <property type="protein sequence ID" value="OXB65435.1"/>
    <property type="molecule type" value="Genomic_DNA"/>
</dbReference>
<keyword evidence="5" id="KW-0732">Signal</keyword>
<evidence type="ECO:0000256" key="5">
    <source>
        <dbReference type="ARBA" id="ARBA00022729"/>
    </source>
</evidence>
<keyword evidence="7" id="KW-1015">Disulfide bond</keyword>
<feature type="domain" description="EGF-like" evidence="10">
    <location>
        <begin position="257"/>
        <end position="297"/>
    </location>
</feature>
<protein>
    <recommendedName>
        <fullName evidence="14">Latent-transforming growth factor beta-binding protein 1</fullName>
    </recommendedName>
</protein>
<evidence type="ECO:0000256" key="4">
    <source>
        <dbReference type="ARBA" id="ARBA00022536"/>
    </source>
</evidence>
<keyword evidence="4 9" id="KW-0245">EGF-like domain</keyword>
<dbReference type="InterPro" id="IPR000742">
    <property type="entry name" value="EGF"/>
</dbReference>
<feature type="domain" description="TB" evidence="11">
    <location>
        <begin position="655"/>
        <end position="701"/>
    </location>
</feature>
<dbReference type="Gene3D" id="2.10.25.10">
    <property type="entry name" value="Laminin"/>
    <property type="match status" value="9"/>
</dbReference>
<reference evidence="12 13" key="1">
    <citation type="submission" date="2016-07" db="EMBL/GenBank/DDBJ databases">
        <title>Disparate Historic Effective Population Sizes Predicted by Modern Levels of Genome Diversity for the Scaled Quail (Callipepla squamata) and the Northern Bobwhite (Colinus virginianus): Inferences from First and Second Generation Draft Genome Assemblies for Sympatric New World Quail.</title>
        <authorList>
            <person name="Oldeschulte D.L."/>
            <person name="Halley Y.A."/>
            <person name="Bhattarai E.K."/>
            <person name="Brashear W.A."/>
            <person name="Hill J."/>
            <person name="Metz R.P."/>
            <person name="Johnson C.D."/>
            <person name="Rollins D."/>
            <person name="Peterson M.J."/>
            <person name="Bickhart D.M."/>
            <person name="Decker J.E."/>
            <person name="Seabury C.M."/>
        </authorList>
    </citation>
    <scope>NUCLEOTIDE SEQUENCE [LARGE SCALE GENOMIC DNA]</scope>
    <source>
        <strain evidence="12 13">Texas</strain>
        <tissue evidence="12">Leg muscle</tissue>
    </source>
</reference>
<comment type="caution">
    <text evidence="9">Lacks conserved residue(s) required for the propagation of feature annotation.</text>
</comment>
<feature type="domain" description="EGF-like" evidence="10">
    <location>
        <begin position="422"/>
        <end position="463"/>
    </location>
</feature>
<dbReference type="SMART" id="SM00179">
    <property type="entry name" value="EGF_CA"/>
    <property type="match status" value="9"/>
</dbReference>
<feature type="domain" description="EGF-like" evidence="10">
    <location>
        <begin position="380"/>
        <end position="421"/>
    </location>
</feature>
<evidence type="ECO:0000256" key="7">
    <source>
        <dbReference type="ARBA" id="ARBA00023157"/>
    </source>
</evidence>
<evidence type="ECO:0000256" key="9">
    <source>
        <dbReference type="PROSITE-ProRule" id="PRU00076"/>
    </source>
</evidence>
<comment type="subcellular location">
    <subcellularLocation>
        <location evidence="1">Secreted</location>
        <location evidence="1">Extracellular space</location>
        <location evidence="1">Extracellular matrix</location>
    </subcellularLocation>
</comment>
<keyword evidence="2" id="KW-0964">Secreted</keyword>
<dbReference type="PROSITE" id="PS00010">
    <property type="entry name" value="ASX_HYDROXYL"/>
    <property type="match status" value="6"/>
</dbReference>
<dbReference type="FunFam" id="2.10.25.10:FF:000515">
    <property type="entry name" value="latent-transforming growth factor beta-binding protein 1 isoform X6"/>
    <property type="match status" value="1"/>
</dbReference>
<dbReference type="FunFam" id="3.90.290.10:FF:000012">
    <property type="entry name" value="latent-transforming growth factor beta-binding protein 1 isoform X2"/>
    <property type="match status" value="1"/>
</dbReference>
<dbReference type="CDD" id="cd00054">
    <property type="entry name" value="EGF_CA"/>
    <property type="match status" value="7"/>
</dbReference>
<evidence type="ECO:0000313" key="13">
    <source>
        <dbReference type="Proteomes" id="UP000198323"/>
    </source>
</evidence>
<dbReference type="Gene3D" id="3.90.290.10">
    <property type="entry name" value="TGF-beta binding (TB) domain"/>
    <property type="match status" value="2"/>
</dbReference>
<dbReference type="InterPro" id="IPR036773">
    <property type="entry name" value="TB_dom_sf"/>
</dbReference>
<dbReference type="OrthoDB" id="4062651at2759"/>
<dbReference type="FunFam" id="2.10.25.10:FF:000014">
    <property type="entry name" value="Latent-transforming growth factor beta-binding protein 3"/>
    <property type="match status" value="1"/>
</dbReference>
<keyword evidence="6" id="KW-0677">Repeat</keyword>
<dbReference type="GO" id="GO:0005509">
    <property type="term" value="F:calcium ion binding"/>
    <property type="evidence" value="ECO:0007669"/>
    <property type="project" value="InterPro"/>
</dbReference>
<dbReference type="PANTHER" id="PTHR47333:SF4">
    <property type="entry name" value="EGF-LIKE DOMAIN-CONTAINING PROTEIN"/>
    <property type="match status" value="1"/>
</dbReference>
<dbReference type="SUPFAM" id="SSF57581">
    <property type="entry name" value="TB module/8-cys domain"/>
    <property type="match status" value="2"/>
</dbReference>
<evidence type="ECO:0000256" key="1">
    <source>
        <dbReference type="ARBA" id="ARBA00004498"/>
    </source>
</evidence>
<evidence type="ECO:0000259" key="10">
    <source>
        <dbReference type="PROSITE" id="PS50026"/>
    </source>
</evidence>
<dbReference type="Proteomes" id="UP000198323">
    <property type="component" value="Unassembled WGS sequence"/>
</dbReference>
<dbReference type="InterPro" id="IPR009030">
    <property type="entry name" value="Growth_fac_rcpt_cys_sf"/>
</dbReference>
<dbReference type="InterPro" id="IPR049883">
    <property type="entry name" value="NOTCH1_EGF-like"/>
</dbReference>
<name>A0A226NCX0_CALSU</name>
<dbReference type="InterPro" id="IPR000152">
    <property type="entry name" value="EGF-type_Asp/Asn_hydroxyl_site"/>
</dbReference>
<feature type="domain" description="EGF-like" evidence="10">
    <location>
        <begin position="298"/>
        <end position="338"/>
    </location>
</feature>
<evidence type="ECO:0000256" key="2">
    <source>
        <dbReference type="ARBA" id="ARBA00022525"/>
    </source>
</evidence>
<dbReference type="FunFam" id="2.10.25.10:FF:000068">
    <property type="entry name" value="Latent transforming growth factor beta binding protein 3"/>
    <property type="match status" value="1"/>
</dbReference>
<dbReference type="InterPro" id="IPR018097">
    <property type="entry name" value="EGF_Ca-bd_CS"/>
</dbReference>
<keyword evidence="8" id="KW-0325">Glycoprotein</keyword>
<accession>A0A226NCX0</accession>
<evidence type="ECO:0000313" key="12">
    <source>
        <dbReference type="EMBL" id="OXB65435.1"/>
    </source>
</evidence>
<dbReference type="PROSITE" id="PS01187">
    <property type="entry name" value="EGF_CA"/>
    <property type="match status" value="4"/>
</dbReference>
<proteinExistence type="predicted"/>
<dbReference type="InterPro" id="IPR026823">
    <property type="entry name" value="cEGF"/>
</dbReference>
<feature type="domain" description="TB" evidence="11">
    <location>
        <begin position="525"/>
        <end position="579"/>
    </location>
</feature>
<comment type="caution">
    <text evidence="12">The sequence shown here is derived from an EMBL/GenBank/DDBJ whole genome shotgun (WGS) entry which is preliminary data.</text>
</comment>